<sequence>MTKIIIIGGVAGGATFASQLRRLDPDCDITIFEKDRDITFANCGLPYYLGNLIDNRSELLNFTPEQFKENKGITAKVFHEVIQVDPNNQTVTVKNLKSDETFTESYDYLVMSPGCRANRLPLESNMAFTLRNLEDTDDIESYITKNNVKKALIIGAGYISLEVLENFYNRGIQTTLIHRSEKINKLMDQDMNKVIFDEMDERQIDYRLNEEVDSVDGQTVHFKSGNTEDFDIIIEGIGIKPNTEFLEGSGIEEDDAGYIPINEYFQTNYRNIYAIGDIASNFYRHVNLPTHVPLAWGAHRGASIAAEHITQTRNVPFKGFLASNAVKFFDYTLTSVGVSPSDLSHFDYTIVEAKQMNHAGYYPGAEPLHLRVYFENKSRKILRAAAVGKSGADKRIDILSMAMQNDMTVDELTEFESAYAPPFSSPKDIINMIGYKAQNK</sequence>
<keyword evidence="12" id="KW-1185">Reference proteome</keyword>
<dbReference type="SUPFAM" id="SSF55424">
    <property type="entry name" value="FAD/NAD-linked reductases, dimerisation (C-terminal) domain"/>
    <property type="match status" value="1"/>
</dbReference>
<dbReference type="PANTHER" id="PTHR43429:SF1">
    <property type="entry name" value="NAD(P)H SULFUR OXIDOREDUCTASE (COA-DEPENDENT)"/>
    <property type="match status" value="1"/>
</dbReference>
<evidence type="ECO:0000256" key="2">
    <source>
        <dbReference type="ARBA" id="ARBA00022630"/>
    </source>
</evidence>
<evidence type="ECO:0000256" key="5">
    <source>
        <dbReference type="ARBA" id="ARBA00023284"/>
    </source>
</evidence>
<dbReference type="InterPro" id="IPR050260">
    <property type="entry name" value="FAD-bd_OxRdtase"/>
</dbReference>
<comment type="miscellaneous">
    <text evidence="6">Reduction of disulfides occurs by a thiol-disulfide exchange reaction, but involves only a single catalytic cysteine residue that forms a stable mixed disulfide with CoA during catalysis.</text>
</comment>
<comment type="subunit">
    <text evidence="6">Homodimer.</text>
</comment>
<feature type="binding site" evidence="6">
    <location>
        <position position="427"/>
    </location>
    <ligand>
        <name>substrate</name>
    </ligand>
</feature>
<dbReference type="Gene3D" id="3.30.390.30">
    <property type="match status" value="1"/>
</dbReference>
<feature type="binding site" evidence="6">
    <location>
        <begin position="8"/>
        <end position="33"/>
    </location>
    <ligand>
        <name>FAD</name>
        <dbReference type="ChEBI" id="CHEBI:57692"/>
    </ligand>
</feature>
<gene>
    <name evidence="6" type="primary">cdr</name>
    <name evidence="10" type="ORF">EIG99_01595</name>
    <name evidence="9" type="ORF">I6J05_00625</name>
</gene>
<accession>A0A143PA00</accession>
<keyword evidence="2 6" id="KW-0285">Flavoprotein</keyword>
<comment type="domain">
    <text evidence="6">Contains 2 FAD binding domains and a single NADPH binding domain.</text>
</comment>
<dbReference type="Proteomes" id="UP000293854">
    <property type="component" value="Unassembled WGS sequence"/>
</dbReference>
<proteinExistence type="inferred from homology"/>
<name>A0A143PA00_9STAP</name>
<feature type="binding site" evidence="6">
    <location>
        <position position="19"/>
    </location>
    <ligand>
        <name>substrate</name>
    </ligand>
</feature>
<evidence type="ECO:0000256" key="4">
    <source>
        <dbReference type="ARBA" id="ARBA00023002"/>
    </source>
</evidence>
<evidence type="ECO:0000256" key="6">
    <source>
        <dbReference type="HAMAP-Rule" id="MF_01608"/>
    </source>
</evidence>
<feature type="binding site" evidence="6">
    <location>
        <begin position="267"/>
        <end position="277"/>
    </location>
    <ligand>
        <name>FAD</name>
        <dbReference type="ChEBI" id="CHEBI:57692"/>
    </ligand>
</feature>
<evidence type="ECO:0000313" key="10">
    <source>
        <dbReference type="EMBL" id="RZI04149.1"/>
    </source>
</evidence>
<dbReference type="RefSeq" id="WP_047131663.1">
    <property type="nucleotide sequence ID" value="NZ_CP015114.1"/>
</dbReference>
<evidence type="ECO:0000313" key="12">
    <source>
        <dbReference type="Proteomes" id="UP000595942"/>
    </source>
</evidence>
<dbReference type="NCBIfam" id="NF010037">
    <property type="entry name" value="PRK13512.1"/>
    <property type="match status" value="1"/>
</dbReference>
<evidence type="ECO:0000256" key="3">
    <source>
        <dbReference type="ARBA" id="ARBA00022827"/>
    </source>
</evidence>
<comment type="function">
    <text evidence="6">Catalyzes specifically the NADPH-dependent reduction of coenzyme A disulfide.</text>
</comment>
<feature type="binding site" evidence="6">
    <location>
        <position position="419"/>
    </location>
    <ligand>
        <name>FAD</name>
        <dbReference type="ChEBI" id="CHEBI:57692"/>
    </ligand>
</feature>
<evidence type="ECO:0000313" key="9">
    <source>
        <dbReference type="EMBL" id="QQS82859.1"/>
    </source>
</evidence>
<dbReference type="GO" id="GO:0003756">
    <property type="term" value="F:protein disulfide isomerase activity"/>
    <property type="evidence" value="ECO:0007669"/>
    <property type="project" value="UniProtKB-UniRule"/>
</dbReference>
<dbReference type="Gene3D" id="3.50.50.60">
    <property type="entry name" value="FAD/NAD(P)-binding domain"/>
    <property type="match status" value="2"/>
</dbReference>
<feature type="domain" description="Pyridine nucleotide-disulphide oxidoreductase dimerisation" evidence="7">
    <location>
        <begin position="325"/>
        <end position="424"/>
    </location>
</feature>
<keyword evidence="5 6" id="KW-0676">Redox-active center</keyword>
<dbReference type="InterPro" id="IPR023753">
    <property type="entry name" value="FAD/NAD-binding_dom"/>
</dbReference>
<dbReference type="InterPro" id="IPR004099">
    <property type="entry name" value="Pyr_nucl-diS_OxRdtase_dimer"/>
</dbReference>
<dbReference type="Pfam" id="PF02852">
    <property type="entry name" value="Pyr_redox_dim"/>
    <property type="match status" value="1"/>
</dbReference>
<feature type="active site" description="Redox-active" evidence="6">
    <location>
        <position position="43"/>
    </location>
</feature>
<dbReference type="GO" id="GO:0050451">
    <property type="term" value="F:CoA-disulfide reductase (NADPH) activity"/>
    <property type="evidence" value="ECO:0007669"/>
    <property type="project" value="UniProtKB-UniRule"/>
</dbReference>
<dbReference type="PRINTS" id="PR00368">
    <property type="entry name" value="FADPNR"/>
</dbReference>
<dbReference type="PRINTS" id="PR00411">
    <property type="entry name" value="PNDRDTASEI"/>
</dbReference>
<evidence type="ECO:0000256" key="1">
    <source>
        <dbReference type="ARBA" id="ARBA00009130"/>
    </source>
</evidence>
<dbReference type="GO" id="GO:0050660">
    <property type="term" value="F:flavin adenine dinucleotide binding"/>
    <property type="evidence" value="ECO:0007669"/>
    <property type="project" value="UniProtKB-UniRule"/>
</dbReference>
<dbReference type="InterPro" id="IPR023536">
    <property type="entry name" value="CoA_disulphide_reductase_staph"/>
</dbReference>
<dbReference type="GO" id="GO:0050661">
    <property type="term" value="F:NADP binding"/>
    <property type="evidence" value="ECO:0007669"/>
    <property type="project" value="UniProtKB-UniRule"/>
</dbReference>
<feature type="binding site" evidence="6">
    <location>
        <position position="299"/>
    </location>
    <ligand>
        <name>substrate</name>
    </ligand>
</feature>
<feature type="binding site" evidence="6">
    <location>
        <begin position="151"/>
        <end position="166"/>
    </location>
    <ligand>
        <name>NADP(+)</name>
        <dbReference type="ChEBI" id="CHEBI:58349"/>
    </ligand>
</feature>
<dbReference type="EMBL" id="RQTE01000036">
    <property type="protein sequence ID" value="RZI04149.1"/>
    <property type="molecule type" value="Genomic_DNA"/>
</dbReference>
<evidence type="ECO:0000313" key="11">
    <source>
        <dbReference type="Proteomes" id="UP000293854"/>
    </source>
</evidence>
<comment type="caution">
    <text evidence="6">Lacks conserved residue(s) required for the propagation of feature annotation.</text>
</comment>
<evidence type="ECO:0000259" key="8">
    <source>
        <dbReference type="Pfam" id="PF07992"/>
    </source>
</evidence>
<comment type="similarity">
    <text evidence="1 6">Belongs to the class-III pyridine nucleotide-disulfide oxidoreductase family.</text>
</comment>
<dbReference type="PANTHER" id="PTHR43429">
    <property type="entry name" value="PYRIDINE NUCLEOTIDE-DISULFIDE OXIDOREDUCTASE DOMAIN-CONTAINING"/>
    <property type="match status" value="1"/>
</dbReference>
<dbReference type="KEGG" id="scv:A4G25_05030"/>
<feature type="binding site" evidence="6">
    <location>
        <position position="42"/>
    </location>
    <ligand>
        <name>substrate</name>
    </ligand>
</feature>
<protein>
    <recommendedName>
        <fullName evidence="6">Coenzyme A disulfide reductase</fullName>
        <shortName evidence="6">CoA-disulfide reductase</shortName>
        <shortName evidence="6">CoADR</shortName>
        <ecNumber evidence="6">1.8.1.14</ecNumber>
    </recommendedName>
</protein>
<reference evidence="10 11" key="1">
    <citation type="submission" date="2018-11" db="EMBL/GenBank/DDBJ databases">
        <title>Genomic profiling of Staphylococcus species from a Poultry farm system in KwaZulu-Natal, South Africa.</title>
        <authorList>
            <person name="Amoako D.G."/>
            <person name="Somboro A.M."/>
            <person name="Abia A.L.K."/>
            <person name="Bester L.A."/>
            <person name="Essack S.Y."/>
        </authorList>
    </citation>
    <scope>NUCLEOTIDE SEQUENCE [LARGE SCALE GENOMIC DNA]</scope>
    <source>
        <strain evidence="10 11">SA11</strain>
    </source>
</reference>
<keyword evidence="3 6" id="KW-0274">FAD</keyword>
<dbReference type="Proteomes" id="UP000595942">
    <property type="component" value="Chromosome"/>
</dbReference>
<feature type="binding site" evidence="6">
    <location>
        <position position="22"/>
    </location>
    <ligand>
        <name>substrate</name>
    </ligand>
</feature>
<dbReference type="HAMAP" id="MF_01608">
    <property type="entry name" value="CoA_diS_reduct"/>
    <property type="match status" value="1"/>
</dbReference>
<feature type="binding site" evidence="6">
    <location>
        <position position="71"/>
    </location>
    <ligand>
        <name>substrate</name>
    </ligand>
</feature>
<comment type="cofactor">
    <cofactor evidence="6">
        <name>FAD</name>
        <dbReference type="ChEBI" id="CHEBI:57692"/>
    </cofactor>
    <text evidence="6">Binds 1 FAD per subunit.</text>
</comment>
<keyword evidence="4 6" id="KW-0560">Oxidoreductase</keyword>
<reference evidence="9 12" key="2">
    <citation type="submission" date="2021-01" db="EMBL/GenBank/DDBJ databases">
        <title>FDA dAtabase for Regulatory Grade micrObial Sequences (FDA-ARGOS): Supporting development and validation of Infectious Disease Dx tests.</title>
        <authorList>
            <person name="Sproer C."/>
            <person name="Gronow S."/>
            <person name="Severitt S."/>
            <person name="Schroder I."/>
            <person name="Tallon L."/>
            <person name="Sadzewicz L."/>
            <person name="Zhao X."/>
            <person name="Boylan J."/>
            <person name="Ott S."/>
            <person name="Bowen H."/>
            <person name="Vavikolanu K."/>
            <person name="Mehta A."/>
            <person name="Aluvathingal J."/>
            <person name="Nadendla S."/>
            <person name="Lowell S."/>
            <person name="Myers T."/>
            <person name="Yan Y."/>
            <person name="Sichtig H."/>
        </authorList>
    </citation>
    <scope>NUCLEOTIDE SEQUENCE [LARGE SCALE GENOMIC DNA]</scope>
    <source>
        <strain evidence="9 12">FDAARGOS_1148</strain>
    </source>
</reference>
<dbReference type="GeneID" id="93727221"/>
<feature type="binding site" evidence="6">
    <location>
        <position position="15"/>
    </location>
    <ligand>
        <name>substrate</name>
    </ligand>
</feature>
<keyword evidence="6" id="KW-0521">NADP</keyword>
<dbReference type="InterPro" id="IPR016156">
    <property type="entry name" value="FAD/NAD-linked_Rdtase_dimer_sf"/>
</dbReference>
<dbReference type="OrthoDB" id="9802028at2"/>
<dbReference type="SUPFAM" id="SSF51905">
    <property type="entry name" value="FAD/NAD(P)-binding domain"/>
    <property type="match status" value="1"/>
</dbReference>
<feature type="active site" description="Nucleophile" evidence="6">
    <location>
        <position position="43"/>
    </location>
</feature>
<dbReference type="Pfam" id="PF07992">
    <property type="entry name" value="Pyr_redox_2"/>
    <property type="match status" value="1"/>
</dbReference>
<dbReference type="EMBL" id="CP068073">
    <property type="protein sequence ID" value="QQS82859.1"/>
    <property type="molecule type" value="Genomic_DNA"/>
</dbReference>
<feature type="domain" description="FAD/NAD(P)-binding" evidence="8">
    <location>
        <begin position="3"/>
        <end position="287"/>
    </location>
</feature>
<dbReference type="AlphaFoldDB" id="A0A143PA00"/>
<dbReference type="InterPro" id="IPR036188">
    <property type="entry name" value="FAD/NAD-bd_sf"/>
</dbReference>
<organism evidence="10 11">
    <name type="scientific">Staphylococcus condimenti</name>
    <dbReference type="NCBI Taxonomy" id="70255"/>
    <lineage>
        <taxon>Bacteria</taxon>
        <taxon>Bacillati</taxon>
        <taxon>Bacillota</taxon>
        <taxon>Bacilli</taxon>
        <taxon>Bacillales</taxon>
        <taxon>Staphylococcaceae</taxon>
        <taxon>Staphylococcus</taxon>
    </lineage>
</organism>
<dbReference type="EC" id="1.8.1.14" evidence="6"/>
<comment type="catalytic activity">
    <reaction evidence="6">
        <text>NADP(+) + 2 CoA = CoA-disulfide + NADPH + H(+)</text>
        <dbReference type="Rhea" id="RHEA:14705"/>
        <dbReference type="ChEBI" id="CHEBI:15378"/>
        <dbReference type="ChEBI" id="CHEBI:57287"/>
        <dbReference type="ChEBI" id="CHEBI:57783"/>
        <dbReference type="ChEBI" id="CHEBI:58349"/>
        <dbReference type="ChEBI" id="CHEBI:62209"/>
        <dbReference type="EC" id="1.8.1.14"/>
    </reaction>
</comment>
<evidence type="ECO:0000259" key="7">
    <source>
        <dbReference type="Pfam" id="PF02852"/>
    </source>
</evidence>